<dbReference type="PANTHER" id="PTHR34133">
    <property type="entry name" value="OS07G0633000 PROTEIN"/>
    <property type="match status" value="1"/>
</dbReference>
<evidence type="ECO:0000313" key="1">
    <source>
        <dbReference type="EMBL" id="KAJ8433121.1"/>
    </source>
</evidence>
<dbReference type="InterPro" id="IPR018971">
    <property type="entry name" value="DUF1997"/>
</dbReference>
<dbReference type="OrthoDB" id="496281at2759"/>
<dbReference type="PANTHER" id="PTHR34133:SF8">
    <property type="entry name" value="OS07G0633000 PROTEIN"/>
    <property type="match status" value="1"/>
</dbReference>
<protein>
    <submittedName>
        <fullName evidence="1">Uncharacterized protein</fullName>
    </submittedName>
</protein>
<name>A0A9Q1JXF0_9CARY</name>
<organism evidence="1 2">
    <name type="scientific">Carnegiea gigantea</name>
    <dbReference type="NCBI Taxonomy" id="171969"/>
    <lineage>
        <taxon>Eukaryota</taxon>
        <taxon>Viridiplantae</taxon>
        <taxon>Streptophyta</taxon>
        <taxon>Embryophyta</taxon>
        <taxon>Tracheophyta</taxon>
        <taxon>Spermatophyta</taxon>
        <taxon>Magnoliopsida</taxon>
        <taxon>eudicotyledons</taxon>
        <taxon>Gunneridae</taxon>
        <taxon>Pentapetalae</taxon>
        <taxon>Caryophyllales</taxon>
        <taxon>Cactineae</taxon>
        <taxon>Cactaceae</taxon>
        <taxon>Cactoideae</taxon>
        <taxon>Echinocereeae</taxon>
        <taxon>Carnegiea</taxon>
    </lineage>
</organism>
<accession>A0A9Q1JXF0</accession>
<dbReference type="Pfam" id="PF09366">
    <property type="entry name" value="DUF1997"/>
    <property type="match status" value="1"/>
</dbReference>
<sequence>MKSMVDVSGGCFTQEFLGSTLKAANFNQGMGRAVLKCAAVTKPKSQPSIRIKIKSQIVNQRPSTYSSSISTDIPLYETPGASFDQYLEDKPRVFRAIFPDKRRSQQLNEEEWRVDMLPIRFLFMTVLPVVDMRLRCRTNGKEYPPGIPPDISKVLELDIVRHNSSSVRWELQGLDDLMKPGHFSLGVKGALYTDRCGVRSRLKGQLEMRISVILPQMLSLVPEDLLRRVSESVLRRLVENMRDKVNSSLLADYSEFRRERQLNQV</sequence>
<gene>
    <name evidence="1" type="ORF">Cgig2_023079</name>
</gene>
<comment type="caution">
    <text evidence="1">The sequence shown here is derived from an EMBL/GenBank/DDBJ whole genome shotgun (WGS) entry which is preliminary data.</text>
</comment>
<proteinExistence type="predicted"/>
<dbReference type="AlphaFoldDB" id="A0A9Q1JXF0"/>
<evidence type="ECO:0000313" key="2">
    <source>
        <dbReference type="Proteomes" id="UP001153076"/>
    </source>
</evidence>
<reference evidence="1" key="1">
    <citation type="submission" date="2022-04" db="EMBL/GenBank/DDBJ databases">
        <title>Carnegiea gigantea Genome sequencing and assembly v2.</title>
        <authorList>
            <person name="Copetti D."/>
            <person name="Sanderson M.J."/>
            <person name="Burquez A."/>
            <person name="Wojciechowski M.F."/>
        </authorList>
    </citation>
    <scope>NUCLEOTIDE SEQUENCE</scope>
    <source>
        <strain evidence="1">SGP5-SGP5p</strain>
        <tissue evidence="1">Aerial part</tissue>
    </source>
</reference>
<keyword evidence="2" id="KW-1185">Reference proteome</keyword>
<dbReference type="EMBL" id="JAKOGI010000559">
    <property type="protein sequence ID" value="KAJ8433121.1"/>
    <property type="molecule type" value="Genomic_DNA"/>
</dbReference>
<dbReference type="Proteomes" id="UP001153076">
    <property type="component" value="Unassembled WGS sequence"/>
</dbReference>